<dbReference type="PROSITE" id="PS50890">
    <property type="entry name" value="PUA"/>
    <property type="match status" value="1"/>
</dbReference>
<dbReference type="Gene3D" id="2.30.130.10">
    <property type="entry name" value="PUA domain"/>
    <property type="match status" value="1"/>
</dbReference>
<dbReference type="Pfam" id="PF14810">
    <property type="entry name" value="TGT_C2"/>
    <property type="match status" value="1"/>
</dbReference>
<dbReference type="EMBL" id="JBHSZQ010000050">
    <property type="protein sequence ID" value="MFC7127476.1"/>
    <property type="molecule type" value="Genomic_DNA"/>
</dbReference>
<dbReference type="CDD" id="cd21149">
    <property type="entry name" value="PUA_archaeosine_TGT"/>
    <property type="match status" value="1"/>
</dbReference>
<organism evidence="2 3">
    <name type="scientific">Halovenus rubra</name>
    <dbReference type="NCBI Taxonomy" id="869890"/>
    <lineage>
        <taxon>Archaea</taxon>
        <taxon>Methanobacteriati</taxon>
        <taxon>Methanobacteriota</taxon>
        <taxon>Stenosarchaea group</taxon>
        <taxon>Halobacteria</taxon>
        <taxon>Halobacteriales</taxon>
        <taxon>Haloarculaceae</taxon>
        <taxon>Halovenus</taxon>
    </lineage>
</organism>
<dbReference type="SMART" id="SM00359">
    <property type="entry name" value="PUA"/>
    <property type="match status" value="1"/>
</dbReference>
<evidence type="ECO:0000313" key="3">
    <source>
        <dbReference type="Proteomes" id="UP001596414"/>
    </source>
</evidence>
<dbReference type="Gene3D" id="3.10.450.90">
    <property type="entry name" value="ArcTGT, C2 domain"/>
    <property type="match status" value="1"/>
</dbReference>
<dbReference type="Proteomes" id="UP001596414">
    <property type="component" value="Unassembled WGS sequence"/>
</dbReference>
<protein>
    <submittedName>
        <fullName evidence="2">PUA domain-containing protein</fullName>
    </submittedName>
</protein>
<dbReference type="InterPro" id="IPR015947">
    <property type="entry name" value="PUA-like_sf"/>
</dbReference>
<comment type="caution">
    <text evidence="2">The sequence shown here is derived from an EMBL/GenBank/DDBJ whole genome shotgun (WGS) entry which is preliminary data.</text>
</comment>
<feature type="domain" description="PUA" evidence="1">
    <location>
        <begin position="79"/>
        <end position="153"/>
    </location>
</feature>
<dbReference type="SUPFAM" id="SSF88697">
    <property type="entry name" value="PUA domain-like"/>
    <property type="match status" value="1"/>
</dbReference>
<proteinExistence type="predicted"/>
<accession>A0ABD5XCW8</accession>
<dbReference type="RefSeq" id="WP_267639108.1">
    <property type="nucleotide sequence ID" value="NZ_JAODIY010000048.1"/>
</dbReference>
<evidence type="ECO:0000313" key="2">
    <source>
        <dbReference type="EMBL" id="MFC7127476.1"/>
    </source>
</evidence>
<evidence type="ECO:0000259" key="1">
    <source>
        <dbReference type="SMART" id="SM00359"/>
    </source>
</evidence>
<gene>
    <name evidence="2" type="ORF">ACFQJ7_15880</name>
</gene>
<dbReference type="Pfam" id="PF01472">
    <property type="entry name" value="PUA"/>
    <property type="match status" value="1"/>
</dbReference>
<reference evidence="2 3" key="1">
    <citation type="journal article" date="2014" name="Int. J. Syst. Evol. Microbiol.">
        <title>Complete genome sequence of Corynebacterium casei LMG S-19264T (=DSM 44701T), isolated from a smear-ripened cheese.</title>
        <authorList>
            <consortium name="US DOE Joint Genome Institute (JGI-PGF)"/>
            <person name="Walter F."/>
            <person name="Albersmeier A."/>
            <person name="Kalinowski J."/>
            <person name="Ruckert C."/>
        </authorList>
    </citation>
    <scope>NUCLEOTIDE SEQUENCE [LARGE SCALE GENOMIC DNA]</scope>
    <source>
        <strain evidence="2 3">CGMCC 4.7215</strain>
    </source>
</reference>
<name>A0ABD5XCW8_9EURY</name>
<dbReference type="AlphaFoldDB" id="A0ABD5XCW8"/>
<sequence>MTADLADLRTIARYQFGDDAAEALFPTDEPLDVTRTTSGRPRQIHAEAGRIATYERDGRFRLGIEGGRRLNNALPDTSYRVVVGEESDPFVREGRNAFAKFVQHADKTIRPRDEVLVTRDDGTLLGVGRAELAGEGMLAFETGMAVKMRDGVES</sequence>
<dbReference type="SUPFAM" id="SSF88802">
    <property type="entry name" value="Pre-PUA domain"/>
    <property type="match status" value="1"/>
</dbReference>
<dbReference type="InterPro" id="IPR002478">
    <property type="entry name" value="PUA"/>
</dbReference>
<dbReference type="InterPro" id="IPR036974">
    <property type="entry name" value="PUA_sf"/>
</dbReference>
<dbReference type="InterPro" id="IPR029402">
    <property type="entry name" value="TGT_C2"/>
</dbReference>
<dbReference type="InterPro" id="IPR038250">
    <property type="entry name" value="TGT_C2_sf"/>
</dbReference>